<protein>
    <submittedName>
        <fullName evidence="5">Aminopeptidase</fullName>
    </submittedName>
</protein>
<dbReference type="GO" id="GO:0004177">
    <property type="term" value="F:aminopeptidase activity"/>
    <property type="evidence" value="ECO:0007669"/>
    <property type="project" value="UniProtKB-KW"/>
</dbReference>
<comment type="caution">
    <text evidence="5">The sequence shown here is derived from an EMBL/GenBank/DDBJ whole genome shotgun (WGS) entry which is preliminary data.</text>
</comment>
<dbReference type="GO" id="GO:0030313">
    <property type="term" value="C:cell envelope"/>
    <property type="evidence" value="ECO:0007669"/>
    <property type="project" value="UniProtKB-SubCell"/>
</dbReference>
<dbReference type="EMBL" id="NEVQ01000008">
    <property type="protein sequence ID" value="OZI59286.1"/>
    <property type="molecule type" value="Genomic_DNA"/>
</dbReference>
<reference evidence="5 6" key="1">
    <citation type="submission" date="2017-05" db="EMBL/GenBank/DDBJ databases">
        <title>Complete and WGS of Bordetella genogroups.</title>
        <authorList>
            <person name="Spilker T."/>
            <person name="LiPuma J."/>
        </authorList>
    </citation>
    <scope>NUCLEOTIDE SEQUENCE [LARGE SCALE GENOMIC DNA]</scope>
    <source>
        <strain evidence="5 6">AU9919</strain>
    </source>
</reference>
<comment type="subcellular location">
    <subcellularLocation>
        <location evidence="1">Cell envelope</location>
    </subcellularLocation>
</comment>
<feature type="domain" description="Imelysin-like" evidence="4">
    <location>
        <begin position="39"/>
        <end position="323"/>
    </location>
</feature>
<accession>A0A261UBI4</accession>
<keyword evidence="6" id="KW-1185">Reference proteome</keyword>
<dbReference type="CDD" id="cd14659">
    <property type="entry name" value="Imelysin-like_IPPA"/>
    <property type="match status" value="1"/>
</dbReference>
<evidence type="ECO:0000313" key="6">
    <source>
        <dbReference type="Proteomes" id="UP000216885"/>
    </source>
</evidence>
<dbReference type="RefSeq" id="WP_094822402.1">
    <property type="nucleotide sequence ID" value="NZ_NEVO01000012.1"/>
</dbReference>
<keyword evidence="5" id="KW-0031">Aminopeptidase</keyword>
<dbReference type="Proteomes" id="UP000216885">
    <property type="component" value="Unassembled WGS sequence"/>
</dbReference>
<evidence type="ECO:0000256" key="3">
    <source>
        <dbReference type="SAM" id="SignalP"/>
    </source>
</evidence>
<gene>
    <name evidence="5" type="ORF">CAL20_06630</name>
</gene>
<proteinExistence type="predicted"/>
<keyword evidence="5" id="KW-0645">Protease</keyword>
<sequence>MLKTKQWMSAAVMVIAPWLALAQAPSDLGKRLADGYARPAVAKLAEQADHLQQALKTWCDSSGQADVKGVQQAFAGTMQAWAGVEFLRFGPLVQGNRYEKLAFWPDTRGVMQRQVRALLAAADPAAVAPGALASRSVAMQGLPALEYVLYDTPGLVKSAPGKDTPYACSYAVAVAGNVAAVSDELQQAWSPEGEFGRQFTAPAAGNDLYRTQQEVAAEAIKALSTGLQFARDVKLLPVLGDSAQAARAQRAAFWRSGSTVPMLAASIKGMRAFYDAGGYRYPKGEEWIGASLTGELDRAAEVLDKVNEPLQQLLADEAGWQRLALVGLILKNAKDIVDQNFAPAMGVTIGFNALDGD</sequence>
<organism evidence="5 6">
    <name type="scientific">Bordetella genomosp. 4</name>
    <dbReference type="NCBI Taxonomy" id="463044"/>
    <lineage>
        <taxon>Bacteria</taxon>
        <taxon>Pseudomonadati</taxon>
        <taxon>Pseudomonadota</taxon>
        <taxon>Betaproteobacteria</taxon>
        <taxon>Burkholderiales</taxon>
        <taxon>Alcaligenaceae</taxon>
        <taxon>Bordetella</taxon>
    </lineage>
</organism>
<dbReference type="InterPro" id="IPR038352">
    <property type="entry name" value="Imelysin_sf"/>
</dbReference>
<evidence type="ECO:0000256" key="1">
    <source>
        <dbReference type="ARBA" id="ARBA00004196"/>
    </source>
</evidence>
<dbReference type="InterPro" id="IPR018976">
    <property type="entry name" value="Imelysin-like"/>
</dbReference>
<feature type="chain" id="PRO_5012469919" evidence="3">
    <location>
        <begin position="23"/>
        <end position="357"/>
    </location>
</feature>
<evidence type="ECO:0000256" key="2">
    <source>
        <dbReference type="ARBA" id="ARBA00022729"/>
    </source>
</evidence>
<dbReference type="AlphaFoldDB" id="A0A261UBI4"/>
<dbReference type="Gene3D" id="1.20.1420.20">
    <property type="entry name" value="M75 peptidase, HXXE motif"/>
    <property type="match status" value="1"/>
</dbReference>
<evidence type="ECO:0000313" key="5">
    <source>
        <dbReference type="EMBL" id="OZI59286.1"/>
    </source>
</evidence>
<name>A0A261UBI4_9BORD</name>
<dbReference type="OrthoDB" id="5729110at2"/>
<keyword evidence="5" id="KW-0378">Hydrolase</keyword>
<dbReference type="InterPro" id="IPR034984">
    <property type="entry name" value="Imelysin-like_IPPA"/>
</dbReference>
<dbReference type="Pfam" id="PF09375">
    <property type="entry name" value="Peptidase_M75"/>
    <property type="match status" value="1"/>
</dbReference>
<feature type="signal peptide" evidence="3">
    <location>
        <begin position="1"/>
        <end position="22"/>
    </location>
</feature>
<keyword evidence="2 3" id="KW-0732">Signal</keyword>
<evidence type="ECO:0000259" key="4">
    <source>
        <dbReference type="Pfam" id="PF09375"/>
    </source>
</evidence>